<protein>
    <submittedName>
        <fullName evidence="1">Uncharacterized protein</fullName>
    </submittedName>
</protein>
<gene>
    <name evidence="1" type="ORF">CHH61_04275</name>
</gene>
<reference evidence="1 2" key="1">
    <citation type="submission" date="2017-07" db="EMBL/GenBank/DDBJ databases">
        <title>Isolation and whole genome analysis of endospore-forming bacteria from heroin.</title>
        <authorList>
            <person name="Kalinowski J."/>
            <person name="Ahrens B."/>
            <person name="Al-Dilaimi A."/>
            <person name="Winkler A."/>
            <person name="Wibberg D."/>
            <person name="Schleenbecker U."/>
            <person name="Ruckert C."/>
            <person name="Wolfel R."/>
            <person name="Grass G."/>
        </authorList>
    </citation>
    <scope>NUCLEOTIDE SEQUENCE [LARGE SCALE GENOMIC DNA]</scope>
    <source>
        <strain evidence="1 2">7523-2</strain>
    </source>
</reference>
<dbReference type="AlphaFoldDB" id="A0A268S427"/>
<name>A0A268S427_SHOCL</name>
<comment type="caution">
    <text evidence="1">The sequence shown here is derived from an EMBL/GenBank/DDBJ whole genome shotgun (WGS) entry which is preliminary data.</text>
</comment>
<proteinExistence type="predicted"/>
<dbReference type="RefSeq" id="WP_095327905.1">
    <property type="nucleotide sequence ID" value="NZ_NPBS01000019.1"/>
</dbReference>
<sequence length="137" mass="15511">MTTYTFTFEDVTVKFHPSTTTVKQGQEAAYVLLNGFKENGDIVTDCGTIKTSPEFTKMLNDNHTAYVEKSLAVKTYSFLDGYILHVSDVAGKCVFAIAYNTEDILFFHKLLKLDLSEEAQQISLRDLDYFQESIPTK</sequence>
<dbReference type="Proteomes" id="UP000216133">
    <property type="component" value="Unassembled WGS sequence"/>
</dbReference>
<organism evidence="1 2">
    <name type="scientific">Shouchella clausii</name>
    <name type="common">Alkalihalobacillus clausii</name>
    <dbReference type="NCBI Taxonomy" id="79880"/>
    <lineage>
        <taxon>Bacteria</taxon>
        <taxon>Bacillati</taxon>
        <taxon>Bacillota</taxon>
        <taxon>Bacilli</taxon>
        <taxon>Bacillales</taxon>
        <taxon>Bacillaceae</taxon>
        <taxon>Shouchella</taxon>
    </lineage>
</organism>
<accession>A0A268S427</accession>
<dbReference type="EMBL" id="NPBS01000019">
    <property type="protein sequence ID" value="PAF27275.1"/>
    <property type="molecule type" value="Genomic_DNA"/>
</dbReference>
<evidence type="ECO:0000313" key="2">
    <source>
        <dbReference type="Proteomes" id="UP000216133"/>
    </source>
</evidence>
<evidence type="ECO:0000313" key="1">
    <source>
        <dbReference type="EMBL" id="PAF27275.1"/>
    </source>
</evidence>